<protein>
    <submittedName>
        <fullName evidence="4">Uncharacterized protein</fullName>
    </submittedName>
</protein>
<dbReference type="Proteomes" id="UP000813824">
    <property type="component" value="Unassembled WGS sequence"/>
</dbReference>
<organism evidence="4 5">
    <name type="scientific">Cristinia sonorae</name>
    <dbReference type="NCBI Taxonomy" id="1940300"/>
    <lineage>
        <taxon>Eukaryota</taxon>
        <taxon>Fungi</taxon>
        <taxon>Dikarya</taxon>
        <taxon>Basidiomycota</taxon>
        <taxon>Agaricomycotina</taxon>
        <taxon>Agaricomycetes</taxon>
        <taxon>Agaricomycetidae</taxon>
        <taxon>Agaricales</taxon>
        <taxon>Pleurotineae</taxon>
        <taxon>Stephanosporaceae</taxon>
        <taxon>Cristinia</taxon>
    </lineage>
</organism>
<feature type="signal peptide" evidence="3">
    <location>
        <begin position="1"/>
        <end position="18"/>
    </location>
</feature>
<feature type="region of interest" description="Disordered" evidence="1">
    <location>
        <begin position="365"/>
        <end position="385"/>
    </location>
</feature>
<feature type="compositionally biased region" description="Low complexity" evidence="1">
    <location>
        <begin position="367"/>
        <end position="376"/>
    </location>
</feature>
<keyword evidence="3" id="KW-0732">Signal</keyword>
<feature type="chain" id="PRO_5035462169" evidence="3">
    <location>
        <begin position="19"/>
        <end position="445"/>
    </location>
</feature>
<sequence>MAKSMLAVLFAFPTFVLGATLANYTIDDEFGDEMTGQPVTYIGSWAQGNGCSGCAARPNNSLARKGTWHDGLYVPSHNDPTLGFSFKFNGSAVYVFCIQPRLTLLNVDISLDGVNVSNFNHFNDVSVAEQYTYDVPIFGRSGIALGQHTISVTAVGTSDDVVLFDYALYTPNVTTSDSLPTSPLPPQGLPSGNSTRRTNVRAVVGGVVGGVIGLLLAATVILLCLRRRRRTRDEVGVQEPFVSAPQLSARDMPSIAEKSIVKSDPSTSDNMSDHASTTVSSSTDPPSSLVLLQDQLQFFRSELQRLRARSTSSPTKTPMSIVTSIPQSISRSKPNPTISRDLSTSTTASSMAEELARLRAEVRKLRTAQQATTSATPPVQSPDLGDLQREVRILREEMEDLRVWQQVEPLPEYTPPPPITRRPSPPGAAGLPRPLPDAIGPNRLL</sequence>
<feature type="compositionally biased region" description="Polar residues" evidence="1">
    <location>
        <begin position="326"/>
        <end position="342"/>
    </location>
</feature>
<evidence type="ECO:0000256" key="1">
    <source>
        <dbReference type="SAM" id="MobiDB-lite"/>
    </source>
</evidence>
<gene>
    <name evidence="4" type="ORF">BXZ70DRAFT_929599</name>
</gene>
<dbReference type="AlphaFoldDB" id="A0A8K0UU92"/>
<evidence type="ECO:0000313" key="4">
    <source>
        <dbReference type="EMBL" id="KAH8102717.1"/>
    </source>
</evidence>
<reference evidence="4" key="1">
    <citation type="journal article" date="2021" name="New Phytol.">
        <title>Evolutionary innovations through gain and loss of genes in the ectomycorrhizal Boletales.</title>
        <authorList>
            <person name="Wu G."/>
            <person name="Miyauchi S."/>
            <person name="Morin E."/>
            <person name="Kuo A."/>
            <person name="Drula E."/>
            <person name="Varga T."/>
            <person name="Kohler A."/>
            <person name="Feng B."/>
            <person name="Cao Y."/>
            <person name="Lipzen A."/>
            <person name="Daum C."/>
            <person name="Hundley H."/>
            <person name="Pangilinan J."/>
            <person name="Johnson J."/>
            <person name="Barry K."/>
            <person name="LaButti K."/>
            <person name="Ng V."/>
            <person name="Ahrendt S."/>
            <person name="Min B."/>
            <person name="Choi I.G."/>
            <person name="Park H."/>
            <person name="Plett J.M."/>
            <person name="Magnuson J."/>
            <person name="Spatafora J.W."/>
            <person name="Nagy L.G."/>
            <person name="Henrissat B."/>
            <person name="Grigoriev I.V."/>
            <person name="Yang Z.L."/>
            <person name="Xu J."/>
            <person name="Martin F.M."/>
        </authorList>
    </citation>
    <scope>NUCLEOTIDE SEQUENCE</scope>
    <source>
        <strain evidence="4">KKN 215</strain>
    </source>
</reference>
<feature type="region of interest" description="Disordered" evidence="1">
    <location>
        <begin position="326"/>
        <end position="351"/>
    </location>
</feature>
<keyword evidence="2" id="KW-0472">Membrane</keyword>
<keyword evidence="2" id="KW-0812">Transmembrane</keyword>
<feature type="compositionally biased region" description="Polar residues" evidence="1">
    <location>
        <begin position="264"/>
        <end position="275"/>
    </location>
</feature>
<evidence type="ECO:0000313" key="5">
    <source>
        <dbReference type="Proteomes" id="UP000813824"/>
    </source>
</evidence>
<accession>A0A8K0UU92</accession>
<feature type="transmembrane region" description="Helical" evidence="2">
    <location>
        <begin position="203"/>
        <end position="225"/>
    </location>
</feature>
<dbReference type="EMBL" id="JAEVFJ010000009">
    <property type="protein sequence ID" value="KAH8102717.1"/>
    <property type="molecule type" value="Genomic_DNA"/>
</dbReference>
<feature type="region of interest" description="Disordered" evidence="1">
    <location>
        <begin position="405"/>
        <end position="445"/>
    </location>
</feature>
<dbReference type="Gene3D" id="2.60.120.260">
    <property type="entry name" value="Galactose-binding domain-like"/>
    <property type="match status" value="1"/>
</dbReference>
<feature type="region of interest" description="Disordered" evidence="1">
    <location>
        <begin position="175"/>
        <end position="196"/>
    </location>
</feature>
<feature type="region of interest" description="Disordered" evidence="1">
    <location>
        <begin position="260"/>
        <end position="287"/>
    </location>
</feature>
<dbReference type="OrthoDB" id="2758521at2759"/>
<proteinExistence type="predicted"/>
<keyword evidence="2" id="KW-1133">Transmembrane helix</keyword>
<name>A0A8K0UU92_9AGAR</name>
<keyword evidence="5" id="KW-1185">Reference proteome</keyword>
<feature type="compositionally biased region" description="Pro residues" evidence="1">
    <location>
        <begin position="412"/>
        <end position="426"/>
    </location>
</feature>
<evidence type="ECO:0000256" key="3">
    <source>
        <dbReference type="SAM" id="SignalP"/>
    </source>
</evidence>
<comment type="caution">
    <text evidence="4">The sequence shown here is derived from an EMBL/GenBank/DDBJ whole genome shotgun (WGS) entry which is preliminary data.</text>
</comment>
<evidence type="ECO:0000256" key="2">
    <source>
        <dbReference type="SAM" id="Phobius"/>
    </source>
</evidence>
<feature type="compositionally biased region" description="Low complexity" evidence="1">
    <location>
        <begin position="276"/>
        <end position="287"/>
    </location>
</feature>